<organism evidence="3 4">
    <name type="scientific">Candidatus Woesebacteria bacterium RIFCSPHIGHO2_01_FULL_44_21</name>
    <dbReference type="NCBI Taxonomy" id="1802503"/>
    <lineage>
        <taxon>Bacteria</taxon>
        <taxon>Candidatus Woeseibacteriota</taxon>
    </lineage>
</organism>
<comment type="caution">
    <text evidence="3">The sequence shown here is derived from an EMBL/GenBank/DDBJ whole genome shotgun (WGS) entry which is preliminary data.</text>
</comment>
<feature type="compositionally biased region" description="Low complexity" evidence="1">
    <location>
        <begin position="216"/>
        <end position="242"/>
    </location>
</feature>
<sequence length="309" mass="32684">MADKVYSAPATDLVISEVQIGQSGTGNAGNDFIELYNPKDTSVDLNGYRLVKRTAGDITDDSIKAWDSEAMIPAHGYYLWANSGWTPPVTPDATTAATIAADNGVALRQGPADIGTIVDSVGWDQAANVFVEGTAFPQDPPNDNSIERKACVGSTTGNSEDTNNNADDFVLKTTPEPQNASSGAEVPTCTSATPSPTPTVTPTEEPTDTPSPTPTATPTDEPTDTPTPTATPTDEPTETASPTPEPTESPTPEPTETPEPTVEPTDTPVPTGTPSSVLGFRLDCRIEFREFRGRFFRLSFPHLVCSIVR</sequence>
<evidence type="ECO:0000259" key="2">
    <source>
        <dbReference type="PROSITE" id="PS51841"/>
    </source>
</evidence>
<feature type="compositionally biased region" description="Low complexity" evidence="1">
    <location>
        <begin position="258"/>
        <end position="277"/>
    </location>
</feature>
<dbReference type="InterPro" id="IPR001322">
    <property type="entry name" value="Lamin_tail_dom"/>
</dbReference>
<name>A0A1F7YV40_9BACT</name>
<evidence type="ECO:0000256" key="1">
    <source>
        <dbReference type="SAM" id="MobiDB-lite"/>
    </source>
</evidence>
<dbReference type="Proteomes" id="UP000178870">
    <property type="component" value="Unassembled WGS sequence"/>
</dbReference>
<dbReference type="InterPro" id="IPR036415">
    <property type="entry name" value="Lamin_tail_dom_sf"/>
</dbReference>
<feature type="domain" description="LTD" evidence="2">
    <location>
        <begin position="1"/>
        <end position="125"/>
    </location>
</feature>
<dbReference type="AlphaFoldDB" id="A0A1F7YV40"/>
<dbReference type="EMBL" id="MGGP01000029">
    <property type="protein sequence ID" value="OGM31206.1"/>
    <property type="molecule type" value="Genomic_DNA"/>
</dbReference>
<evidence type="ECO:0000313" key="4">
    <source>
        <dbReference type="Proteomes" id="UP000178870"/>
    </source>
</evidence>
<feature type="region of interest" description="Disordered" evidence="1">
    <location>
        <begin position="134"/>
        <end position="277"/>
    </location>
</feature>
<feature type="compositionally biased region" description="Pro residues" evidence="1">
    <location>
        <begin position="243"/>
        <end position="257"/>
    </location>
</feature>
<proteinExistence type="predicted"/>
<feature type="compositionally biased region" description="Polar residues" evidence="1">
    <location>
        <begin position="153"/>
        <end position="166"/>
    </location>
</feature>
<gene>
    <name evidence="3" type="ORF">A2803_01890</name>
</gene>
<dbReference type="SUPFAM" id="SSF74853">
    <property type="entry name" value="Lamin A/C globular tail domain"/>
    <property type="match status" value="1"/>
</dbReference>
<dbReference type="Pfam" id="PF00932">
    <property type="entry name" value="LTD"/>
    <property type="match status" value="1"/>
</dbReference>
<evidence type="ECO:0000313" key="3">
    <source>
        <dbReference type="EMBL" id="OGM31206.1"/>
    </source>
</evidence>
<protein>
    <recommendedName>
        <fullName evidence="2">LTD domain-containing protein</fullName>
    </recommendedName>
</protein>
<dbReference type="PROSITE" id="PS51841">
    <property type="entry name" value="LTD"/>
    <property type="match status" value="1"/>
</dbReference>
<accession>A0A1F7YV40</accession>
<reference evidence="3 4" key="1">
    <citation type="journal article" date="2016" name="Nat. Commun.">
        <title>Thousands of microbial genomes shed light on interconnected biogeochemical processes in an aquifer system.</title>
        <authorList>
            <person name="Anantharaman K."/>
            <person name="Brown C.T."/>
            <person name="Hug L.A."/>
            <person name="Sharon I."/>
            <person name="Castelle C.J."/>
            <person name="Probst A.J."/>
            <person name="Thomas B.C."/>
            <person name="Singh A."/>
            <person name="Wilkins M.J."/>
            <person name="Karaoz U."/>
            <person name="Brodie E.L."/>
            <person name="Williams K.H."/>
            <person name="Hubbard S.S."/>
            <person name="Banfield J.F."/>
        </authorList>
    </citation>
    <scope>NUCLEOTIDE SEQUENCE [LARGE SCALE GENOMIC DNA]</scope>
</reference>
<feature type="compositionally biased region" description="Low complexity" evidence="1">
    <location>
        <begin position="186"/>
        <end position="208"/>
    </location>
</feature>